<evidence type="ECO:0008006" key="3">
    <source>
        <dbReference type="Google" id="ProtNLM"/>
    </source>
</evidence>
<dbReference type="EMBL" id="UGTA01000001">
    <property type="protein sequence ID" value="SUB59680.1"/>
    <property type="molecule type" value="Genomic_DNA"/>
</dbReference>
<protein>
    <recommendedName>
        <fullName evidence="3">Lipoprotein</fullName>
    </recommendedName>
</protein>
<dbReference type="Proteomes" id="UP000255417">
    <property type="component" value="Unassembled WGS sequence"/>
</dbReference>
<dbReference type="AlphaFoldDB" id="A0A379CBI7"/>
<evidence type="ECO:0000313" key="1">
    <source>
        <dbReference type="EMBL" id="SUB59680.1"/>
    </source>
</evidence>
<keyword evidence="2" id="KW-1185">Reference proteome</keyword>
<accession>A0A379CBI7</accession>
<name>A0A379CBI7_9PAST</name>
<organism evidence="1 2">
    <name type="scientific">Phocoenobacter uteri</name>
    <dbReference type="NCBI Taxonomy" id="146806"/>
    <lineage>
        <taxon>Bacteria</taxon>
        <taxon>Pseudomonadati</taxon>
        <taxon>Pseudomonadota</taxon>
        <taxon>Gammaproteobacteria</taxon>
        <taxon>Pasteurellales</taxon>
        <taxon>Pasteurellaceae</taxon>
        <taxon>Phocoenobacter</taxon>
    </lineage>
</organism>
<proteinExistence type="predicted"/>
<evidence type="ECO:0000313" key="2">
    <source>
        <dbReference type="Proteomes" id="UP000255417"/>
    </source>
</evidence>
<gene>
    <name evidence="1" type="ORF">NCTC12872_01724</name>
</gene>
<sequence>MNKILFILSISCLVSCTTTEKLLPNTNELECFHEVIGENYLKRTQGLPTDSALNKVEYDRCIKNHF</sequence>
<reference evidence="1 2" key="1">
    <citation type="submission" date="2018-06" db="EMBL/GenBank/DDBJ databases">
        <authorList>
            <consortium name="Pathogen Informatics"/>
            <person name="Doyle S."/>
        </authorList>
    </citation>
    <scope>NUCLEOTIDE SEQUENCE [LARGE SCALE GENOMIC DNA]</scope>
    <source>
        <strain evidence="1 2">NCTC12872</strain>
    </source>
</reference>